<dbReference type="OrthoDB" id="262374at2"/>
<dbReference type="Proteomes" id="UP000284250">
    <property type="component" value="Unassembled WGS sequence"/>
</dbReference>
<name>A0A418QP37_9BACT</name>
<evidence type="ECO:0000313" key="1">
    <source>
        <dbReference type="EMBL" id="RIY06934.1"/>
    </source>
</evidence>
<dbReference type="EMBL" id="QYCN01000034">
    <property type="protein sequence ID" value="RIY06934.1"/>
    <property type="molecule type" value="Genomic_DNA"/>
</dbReference>
<comment type="caution">
    <text evidence="1">The sequence shown here is derived from an EMBL/GenBank/DDBJ whole genome shotgun (WGS) entry which is preliminary data.</text>
</comment>
<sequence>MEITRMFSADSESALWEQVAADITRQPNLYDYRAELCQQHYCVWLEIDIDLGGGFEGGYEITTLRAEVPGRPALHFALHEQDWIHEIGKLLGLEDVQLGYAELDKTFIITTNDPNALRQLLAEPDVHAILLRHPAGRLALAPASAEANAPVVLTFSEERALLEPEQLREIYHLLLRILQQLAPAPFGLPSN</sequence>
<dbReference type="AlphaFoldDB" id="A0A418QP37"/>
<proteinExistence type="predicted"/>
<evidence type="ECO:0000313" key="2">
    <source>
        <dbReference type="Proteomes" id="UP000284250"/>
    </source>
</evidence>
<gene>
    <name evidence="1" type="ORF">D0T11_17590</name>
</gene>
<keyword evidence="2" id="KW-1185">Reference proteome</keyword>
<dbReference type="RefSeq" id="WP_119657122.1">
    <property type="nucleotide sequence ID" value="NZ_JBHUOI010000071.1"/>
</dbReference>
<organism evidence="1 2">
    <name type="scientific">Hymenobacter rubripertinctus</name>
    <dbReference type="NCBI Taxonomy" id="2029981"/>
    <lineage>
        <taxon>Bacteria</taxon>
        <taxon>Pseudomonadati</taxon>
        <taxon>Bacteroidota</taxon>
        <taxon>Cytophagia</taxon>
        <taxon>Cytophagales</taxon>
        <taxon>Hymenobacteraceae</taxon>
        <taxon>Hymenobacter</taxon>
    </lineage>
</organism>
<protein>
    <recommendedName>
        <fullName evidence="3">DUF3137 domain-containing protein</fullName>
    </recommendedName>
</protein>
<evidence type="ECO:0008006" key="3">
    <source>
        <dbReference type="Google" id="ProtNLM"/>
    </source>
</evidence>
<reference evidence="1 2" key="1">
    <citation type="submission" date="2019-01" db="EMBL/GenBank/DDBJ databases">
        <title>Hymenobacter humicola sp. nov., isolated from soils in Antarctica.</title>
        <authorList>
            <person name="Sedlacek I."/>
            <person name="Holochova P."/>
            <person name="Kralova S."/>
            <person name="Pantucek R."/>
            <person name="Stankova E."/>
            <person name="Vrbovska V."/>
            <person name="Kristofova L."/>
            <person name="Svec P."/>
            <person name="Busse H.-J."/>
        </authorList>
    </citation>
    <scope>NUCLEOTIDE SEQUENCE [LARGE SCALE GENOMIC DNA]</scope>
    <source>
        <strain evidence="1 2">CCM 8852</strain>
    </source>
</reference>
<accession>A0A418QP37</accession>